<evidence type="ECO:0000313" key="1">
    <source>
        <dbReference type="EMBL" id="PON65497.1"/>
    </source>
</evidence>
<dbReference type="EMBL" id="JXTB01000087">
    <property type="protein sequence ID" value="PON65497.1"/>
    <property type="molecule type" value="Genomic_DNA"/>
</dbReference>
<evidence type="ECO:0000313" key="2">
    <source>
        <dbReference type="Proteomes" id="UP000237105"/>
    </source>
</evidence>
<dbReference type="AlphaFoldDB" id="A0A2P5CWU6"/>
<protein>
    <submittedName>
        <fullName evidence="1">Uncharacterized protein</fullName>
    </submittedName>
</protein>
<organism evidence="1 2">
    <name type="scientific">Parasponia andersonii</name>
    <name type="common">Sponia andersonii</name>
    <dbReference type="NCBI Taxonomy" id="3476"/>
    <lineage>
        <taxon>Eukaryota</taxon>
        <taxon>Viridiplantae</taxon>
        <taxon>Streptophyta</taxon>
        <taxon>Embryophyta</taxon>
        <taxon>Tracheophyta</taxon>
        <taxon>Spermatophyta</taxon>
        <taxon>Magnoliopsida</taxon>
        <taxon>eudicotyledons</taxon>
        <taxon>Gunneridae</taxon>
        <taxon>Pentapetalae</taxon>
        <taxon>rosids</taxon>
        <taxon>fabids</taxon>
        <taxon>Rosales</taxon>
        <taxon>Cannabaceae</taxon>
        <taxon>Parasponia</taxon>
    </lineage>
</organism>
<reference evidence="2" key="1">
    <citation type="submission" date="2016-06" db="EMBL/GenBank/DDBJ databases">
        <title>Parallel loss of symbiosis genes in relatives of nitrogen-fixing non-legume Parasponia.</title>
        <authorList>
            <person name="Van Velzen R."/>
            <person name="Holmer R."/>
            <person name="Bu F."/>
            <person name="Rutten L."/>
            <person name="Van Zeijl A."/>
            <person name="Liu W."/>
            <person name="Santuari L."/>
            <person name="Cao Q."/>
            <person name="Sharma T."/>
            <person name="Shen D."/>
            <person name="Roswanjaya Y."/>
            <person name="Wardhani T."/>
            <person name="Kalhor M.S."/>
            <person name="Jansen J."/>
            <person name="Van den Hoogen J."/>
            <person name="Gungor B."/>
            <person name="Hartog M."/>
            <person name="Hontelez J."/>
            <person name="Verver J."/>
            <person name="Yang W.-C."/>
            <person name="Schijlen E."/>
            <person name="Repin R."/>
            <person name="Schilthuizen M."/>
            <person name="Schranz E."/>
            <person name="Heidstra R."/>
            <person name="Miyata K."/>
            <person name="Fedorova E."/>
            <person name="Kohlen W."/>
            <person name="Bisseling T."/>
            <person name="Smit S."/>
            <person name="Geurts R."/>
        </authorList>
    </citation>
    <scope>NUCLEOTIDE SEQUENCE [LARGE SCALE GENOMIC DNA]</scope>
    <source>
        <strain evidence="2">cv. WU1-14</strain>
    </source>
</reference>
<accession>A0A2P5CWU6</accession>
<gene>
    <name evidence="1" type="ORF">PanWU01x14_116600</name>
</gene>
<proteinExistence type="predicted"/>
<sequence length="50" mass="5396">MKRQLLGNQKSSVGAIASTERNLLSTCCFIHFCTSGVFQTSLSRSKSKSG</sequence>
<dbReference type="Proteomes" id="UP000237105">
    <property type="component" value="Unassembled WGS sequence"/>
</dbReference>
<comment type="caution">
    <text evidence="1">The sequence shown here is derived from an EMBL/GenBank/DDBJ whole genome shotgun (WGS) entry which is preliminary data.</text>
</comment>
<name>A0A2P5CWU6_PARAD</name>
<keyword evidence="2" id="KW-1185">Reference proteome</keyword>